<dbReference type="Pfam" id="PF22621">
    <property type="entry name" value="CurL-like_PKS_C"/>
    <property type="match status" value="1"/>
</dbReference>
<dbReference type="Pfam" id="PF00109">
    <property type="entry name" value="ketoacyl-synt"/>
    <property type="match status" value="1"/>
</dbReference>
<dbReference type="CDD" id="cd00833">
    <property type="entry name" value="PKS"/>
    <property type="match status" value="1"/>
</dbReference>
<dbReference type="SMART" id="SM00825">
    <property type="entry name" value="PKS_KS"/>
    <property type="match status" value="1"/>
</dbReference>
<dbReference type="SMART" id="SM00822">
    <property type="entry name" value="PKS_KR"/>
    <property type="match status" value="1"/>
</dbReference>
<dbReference type="InterPro" id="IPR014030">
    <property type="entry name" value="Ketoacyl_synth_N"/>
</dbReference>
<dbReference type="InterPro" id="IPR014031">
    <property type="entry name" value="Ketoacyl_synth_C"/>
</dbReference>
<dbReference type="InterPro" id="IPR016035">
    <property type="entry name" value="Acyl_Trfase/lysoPLipase"/>
</dbReference>
<evidence type="ECO:0000256" key="3">
    <source>
        <dbReference type="ARBA" id="ARBA00022679"/>
    </source>
</evidence>
<organism evidence="12 13">
    <name type="scientific">Ascochyta lentis</name>
    <dbReference type="NCBI Taxonomy" id="205686"/>
    <lineage>
        <taxon>Eukaryota</taxon>
        <taxon>Fungi</taxon>
        <taxon>Dikarya</taxon>
        <taxon>Ascomycota</taxon>
        <taxon>Pezizomycotina</taxon>
        <taxon>Dothideomycetes</taxon>
        <taxon>Pleosporomycetidae</taxon>
        <taxon>Pleosporales</taxon>
        <taxon>Pleosporineae</taxon>
        <taxon>Didymellaceae</taxon>
        <taxon>Ascochyta</taxon>
    </lineage>
</organism>
<reference evidence="12" key="2">
    <citation type="submission" date="2020-09" db="EMBL/GenBank/DDBJ databases">
        <title>Reference genome assembly for Australian Ascochyta lentis isolate Al4.</title>
        <authorList>
            <person name="Lee R.C."/>
            <person name="Farfan-Caceres L.M."/>
            <person name="Debler J.W."/>
            <person name="Williams A.H."/>
            <person name="Henares B.M."/>
        </authorList>
    </citation>
    <scope>NUCLEOTIDE SEQUENCE</scope>
    <source>
        <strain evidence="12">Al4</strain>
    </source>
</reference>
<evidence type="ECO:0000259" key="9">
    <source>
        <dbReference type="PROSITE" id="PS50075"/>
    </source>
</evidence>
<evidence type="ECO:0000256" key="1">
    <source>
        <dbReference type="ARBA" id="ARBA00022450"/>
    </source>
</evidence>
<keyword evidence="1" id="KW-0596">Phosphopantetheine</keyword>
<dbReference type="Pfam" id="PF08659">
    <property type="entry name" value="KR"/>
    <property type="match status" value="1"/>
</dbReference>
<keyword evidence="4" id="KW-0521">NADP</keyword>
<dbReference type="EMBL" id="RZGK01000024">
    <property type="protein sequence ID" value="KAF9690405.1"/>
    <property type="molecule type" value="Genomic_DNA"/>
</dbReference>
<dbReference type="InterPro" id="IPR057326">
    <property type="entry name" value="KR_dom"/>
</dbReference>
<keyword evidence="6" id="KW-0511">Multifunctional enzyme</keyword>
<feature type="region of interest" description="N-terminal hotdog fold" evidence="8">
    <location>
        <begin position="845"/>
        <end position="977"/>
    </location>
</feature>
<dbReference type="InterPro" id="IPR042104">
    <property type="entry name" value="PKS_dehydratase_sf"/>
</dbReference>
<dbReference type="InterPro" id="IPR013968">
    <property type="entry name" value="PKS_KR"/>
</dbReference>
<feature type="active site" description="Proton donor; for dehydratase activity" evidence="8">
    <location>
        <position position="1066"/>
    </location>
</feature>
<dbReference type="GO" id="GO:0044550">
    <property type="term" value="P:secondary metabolite biosynthetic process"/>
    <property type="evidence" value="ECO:0007669"/>
    <property type="project" value="UniProtKB-ARBA"/>
</dbReference>
<protein>
    <recommendedName>
        <fullName evidence="14">Polyketide synthase</fullName>
    </recommendedName>
</protein>
<dbReference type="InterPro" id="IPR036291">
    <property type="entry name" value="NAD(P)-bd_dom_sf"/>
</dbReference>
<evidence type="ECO:0000256" key="4">
    <source>
        <dbReference type="ARBA" id="ARBA00022857"/>
    </source>
</evidence>
<dbReference type="SMART" id="SM00829">
    <property type="entry name" value="PKS_ER"/>
    <property type="match status" value="1"/>
</dbReference>
<dbReference type="PANTHER" id="PTHR43775">
    <property type="entry name" value="FATTY ACID SYNTHASE"/>
    <property type="match status" value="1"/>
</dbReference>
<evidence type="ECO:0000256" key="2">
    <source>
        <dbReference type="ARBA" id="ARBA00022553"/>
    </source>
</evidence>
<proteinExistence type="predicted"/>
<evidence type="ECO:0008006" key="14">
    <source>
        <dbReference type="Google" id="ProtNLM"/>
    </source>
</evidence>
<dbReference type="InterPro" id="IPR016036">
    <property type="entry name" value="Malonyl_transacylase_ACP-bd"/>
</dbReference>
<dbReference type="Gene3D" id="3.90.180.10">
    <property type="entry name" value="Medium-chain alcohol dehydrogenases, catalytic domain"/>
    <property type="match status" value="1"/>
</dbReference>
<keyword evidence="7" id="KW-0012">Acyltransferase</keyword>
<keyword evidence="2" id="KW-0597">Phosphoprotein</keyword>
<dbReference type="InterPro" id="IPR050091">
    <property type="entry name" value="PKS_NRPS_Biosynth_Enz"/>
</dbReference>
<dbReference type="GO" id="GO:1901336">
    <property type="term" value="P:lactone biosynthetic process"/>
    <property type="evidence" value="ECO:0007669"/>
    <property type="project" value="UniProtKB-ARBA"/>
</dbReference>
<dbReference type="InterPro" id="IPR056501">
    <property type="entry name" value="NAD-bd_HRPKS_sdrA"/>
</dbReference>
<dbReference type="SUPFAM" id="SSF50129">
    <property type="entry name" value="GroES-like"/>
    <property type="match status" value="1"/>
</dbReference>
<dbReference type="Pfam" id="PF02801">
    <property type="entry name" value="Ketoacyl-synt_C"/>
    <property type="match status" value="1"/>
</dbReference>
<dbReference type="GO" id="GO:0004312">
    <property type="term" value="F:fatty acid synthase activity"/>
    <property type="evidence" value="ECO:0007669"/>
    <property type="project" value="TreeGrafter"/>
</dbReference>
<dbReference type="Gene3D" id="1.10.1200.10">
    <property type="entry name" value="ACP-like"/>
    <property type="match status" value="1"/>
</dbReference>
<dbReference type="OrthoDB" id="329835at2759"/>
<dbReference type="SUPFAM" id="SSF53901">
    <property type="entry name" value="Thiolase-like"/>
    <property type="match status" value="1"/>
</dbReference>
<dbReference type="GO" id="GO:0006633">
    <property type="term" value="P:fatty acid biosynthetic process"/>
    <property type="evidence" value="ECO:0007669"/>
    <property type="project" value="InterPro"/>
</dbReference>
<dbReference type="InterPro" id="IPR020841">
    <property type="entry name" value="PKS_Beta-ketoAc_synthase_dom"/>
</dbReference>
<dbReference type="Gene3D" id="3.40.50.720">
    <property type="entry name" value="NAD(P)-binding Rossmann-like Domain"/>
    <property type="match status" value="2"/>
</dbReference>
<dbReference type="SUPFAM" id="SSF55048">
    <property type="entry name" value="Probable ACP-binding domain of malonyl-CoA ACP transacylase"/>
    <property type="match status" value="1"/>
</dbReference>
<name>A0A8H7IS54_9PLEO</name>
<feature type="domain" description="PKS/mFAS DH" evidence="11">
    <location>
        <begin position="845"/>
        <end position="1160"/>
    </location>
</feature>
<dbReference type="Pfam" id="PF21089">
    <property type="entry name" value="PKS_DH_N"/>
    <property type="match status" value="1"/>
</dbReference>
<keyword evidence="5" id="KW-0560">Oxidoreductase</keyword>
<dbReference type="SUPFAM" id="SSF52151">
    <property type="entry name" value="FabD/lysophospholipase-like"/>
    <property type="match status" value="1"/>
</dbReference>
<keyword evidence="13" id="KW-1185">Reference proteome</keyword>
<dbReference type="Gene3D" id="3.40.47.10">
    <property type="match status" value="1"/>
</dbReference>
<dbReference type="SUPFAM" id="SSF53335">
    <property type="entry name" value="S-adenosyl-L-methionine-dependent methyltransferases"/>
    <property type="match status" value="1"/>
</dbReference>
<dbReference type="Pfam" id="PF00107">
    <property type="entry name" value="ADH_zinc_N"/>
    <property type="match status" value="1"/>
</dbReference>
<evidence type="ECO:0000313" key="12">
    <source>
        <dbReference type="EMBL" id="KAF9690405.1"/>
    </source>
</evidence>
<dbReference type="PROSITE" id="PS52019">
    <property type="entry name" value="PKS_MFAS_DH"/>
    <property type="match status" value="1"/>
</dbReference>
<evidence type="ECO:0000256" key="6">
    <source>
        <dbReference type="ARBA" id="ARBA00023268"/>
    </source>
</evidence>
<keyword evidence="3" id="KW-0808">Transferase</keyword>
<evidence type="ECO:0000256" key="7">
    <source>
        <dbReference type="ARBA" id="ARBA00023315"/>
    </source>
</evidence>
<dbReference type="SUPFAM" id="SSF47336">
    <property type="entry name" value="ACP-like"/>
    <property type="match status" value="1"/>
</dbReference>
<dbReference type="GO" id="GO:0016491">
    <property type="term" value="F:oxidoreductase activity"/>
    <property type="evidence" value="ECO:0007669"/>
    <property type="project" value="UniProtKB-KW"/>
</dbReference>
<dbReference type="InterPro" id="IPR049552">
    <property type="entry name" value="PKS_DH_N"/>
</dbReference>
<sequence>MSQRQPLAIVGYAYQAPDVDDPYAFNPSFFKISAKEAKFIDPQQRCLLECAFEAAESAGILLSDLLGSNTGVFASGTNPDHAIAIAKDLMTSSKYTAFGSSQSMFANRLSHFFGLTGPSVAVDAACSSSTYALHLACQSILAGDCSTAFVGGSKLLISPFGWAGLDLLGATSAAGRSVSFDSRASGFGKGEGAACLIIKRLSDAIACGDSIRAIIRNTVCNHAGATQGISMPSRSSQEALLFSLHRDVGLDPSETSFVEAHGTGTPVGDPIDASAIASVVGRHRSPSNPVYIGSVKSNFGHLEGASGLISIIKCIMMLGRGIMLPNADFLKINPTIEGHDRLKVLAKSIPWPSGTRKRACVTNFVEHLYVFSAQSQNSLEAYQSSFADYLAGQPPLAGFAKNLAYTLGQRRTHFAHRVALVAESTILLKDQLQSVAKSTRPGKTEDPVLAFIFTGQGAQTFQMGAGLQRYEQFAEAIQAAEQCLVTLGATWSLSKELGRDNLESRVDDPEISQLACTAIQLALIPLLKSWGITPTAVLGHSSGEIAAAFTAGLVSFEAAIAIAYFRGIAAREIATDQGVKGAMLAVGTSAQEAQKLLQGHKGYAVVAAINSPSSVTILGDVGTIERIHQRAEQEGLFVRRLKVTVAYHSRHIERVADSYLASITPHCSAKSKTTDQQSATPRFISSVTGPGETADPSLASYWVKNLVQPVQFLQAVEALYSSGGSVDGNGQGPDITIEIGPHLALQSATKQTLQQIASGGQNQAENVKYVPTLTRNTAATTSLLKLAASLFEGGLDINLAAVNETGSSGVQIIHDLPAYARNKADRYMLQSRITTNWLHQGGPYQRLLGSRSPYSEGNEHVFRNVFTLNDLPWIRDHFINGNVLFPFTGFVSLAIKALRSLSTDVAPAVLIKEFHVKASLVIEEDECVDLTTKLRPAPTGSATVSSTAWFVNILSWSNSHQWTQHAYSLIEADHSHESLTESPHVQSALQILNSNTLREFDAQGEYASLKANWGVVYGPCFQLMTGLSRDSAVPATVSTLVLGILDPDPNAPPEASPVTVDPPLLDSKSEKSEAYVQLVMFKMSTDSLPPKPVAEIGPLRLQGIERGTEIGVQLPESYTFKHVPYTNLMDRRALSEMLQGSPATEDELVKRHDLDRAAVYFLSHMILEIGGGTASATLPVLEGIDKATEGLVSSFQYTFTDISPSLFDNAKTKLAQWSGQLSYSKLDISQDPLSQGFAAESYDVVIASNVLHATPIMVETMKHVAAMLKPNGKIILVDGVVDPPQPHTLPFALLEGWWLSEDSYCTGCDGPFFNKEGWSDLLSATGFTGLEGFVDDFPGRQEHLHSALWSTKRDTERTSNEKFDSPIPMVSDDLARKLDCTTSVKHLVPDHHDKQTSICVILDSNQCSMLSDLSSDMFEVIKTLLLQIPTVLWVMPDQSHPDASIIRGILRSLRLEISTSRFVLLEAPCNARGSEAIAQLVKHMMQDTNSMIHGEQEYALVNDVLHVPRLAIVETAKEVFAAEAGGTVMREQNIGTDEDAIEMILDAVGSPDSLYFRGTDVLSTELGADEIIFRVAAVGVNFRDPLLVLGSLPWHALGFEGAGVVARVGTNVKDLHVGDRVFYVISLGGMANFVRISSMRAHRIPDSLAMVDAASLPIVFSTAIVSVIEIGRLRKGQTVLVHSASGAVGQACIMLAQQIGARIFATAGSTEKREFVAKTYGIATTDIFSSRNSDFKQRILQATDGKGVDLAANSLSGDLLQDTWDLIAENGVFVEIGKKDLLENKYLPMRNFDENITFSAIDLRKFAAARPQVVKEWLSTIVCMLEGQEIMPVRPLTSVSISQVKDGLRKLQSGTNIGKIIATVEDENVMVERPSLRKLSPEGLLHPDATYLITGGTGGIGRALASWMIERGAKNVALLGRSGASNPNVVKLLKRYEGTDVCIRAFACNVSSRSDLVRAVEALADLPKVRGVVHGALELRDRILANSTFEDWQRTMGPKVKAAWHLHELLPDLDFFVSLASMLGVGGRAGQSLYGGTSTFLDAFSEYRLRLGLPAVSISLPLVEGVGIAFDRGIVQHLQGTVGASINEDQVFTLIHGAIIGPSSGINARGTSLSCMLASKTEADDLPWEHISPLSVIGRLRNRAVGVDASSKDGKKLPGNLHNASPEELLEALGGKVSSITRIDRDEITPDRSLLDYGLDSLFSLELRNWI</sequence>
<dbReference type="Pfam" id="PF00698">
    <property type="entry name" value="Acyl_transf_1"/>
    <property type="match status" value="1"/>
</dbReference>
<dbReference type="Gene3D" id="3.10.129.110">
    <property type="entry name" value="Polyketide synthase dehydratase"/>
    <property type="match status" value="1"/>
</dbReference>
<dbReference type="InterPro" id="IPR014043">
    <property type="entry name" value="Acyl_transferase_dom"/>
</dbReference>
<dbReference type="CDD" id="cd05195">
    <property type="entry name" value="enoyl_red"/>
    <property type="match status" value="1"/>
</dbReference>
<dbReference type="SMART" id="SM00827">
    <property type="entry name" value="PKS_AT"/>
    <property type="match status" value="1"/>
</dbReference>
<dbReference type="Pfam" id="PF23114">
    <property type="entry name" value="NAD-bd_HRPKS_sdrA"/>
    <property type="match status" value="1"/>
</dbReference>
<dbReference type="CDD" id="cd02440">
    <property type="entry name" value="AdoMet_MTases"/>
    <property type="match status" value="1"/>
</dbReference>
<accession>A0A8H7IS54</accession>
<dbReference type="Pfam" id="PF08242">
    <property type="entry name" value="Methyltransf_12"/>
    <property type="match status" value="1"/>
</dbReference>
<evidence type="ECO:0000256" key="8">
    <source>
        <dbReference type="PROSITE-ProRule" id="PRU01363"/>
    </source>
</evidence>
<evidence type="ECO:0000259" key="11">
    <source>
        <dbReference type="PROSITE" id="PS52019"/>
    </source>
</evidence>
<dbReference type="PANTHER" id="PTHR43775:SF29">
    <property type="entry name" value="ASPERFURANONE POLYKETIDE SYNTHASE AFOG-RELATED"/>
    <property type="match status" value="1"/>
</dbReference>
<gene>
    <name evidence="12" type="ORF">EKO04_011636</name>
</gene>
<evidence type="ECO:0000256" key="5">
    <source>
        <dbReference type="ARBA" id="ARBA00023002"/>
    </source>
</evidence>
<evidence type="ECO:0000313" key="13">
    <source>
        <dbReference type="Proteomes" id="UP000651452"/>
    </source>
</evidence>
<dbReference type="PROSITE" id="PS50075">
    <property type="entry name" value="CARRIER"/>
    <property type="match status" value="1"/>
</dbReference>
<dbReference type="GO" id="GO:0004315">
    <property type="term" value="F:3-oxoacyl-[acyl-carrier-protein] synthase activity"/>
    <property type="evidence" value="ECO:0007669"/>
    <property type="project" value="InterPro"/>
</dbReference>
<dbReference type="InterPro" id="IPR013217">
    <property type="entry name" value="Methyltransf_12"/>
</dbReference>
<dbReference type="Proteomes" id="UP000651452">
    <property type="component" value="Unassembled WGS sequence"/>
</dbReference>
<dbReference type="InterPro" id="IPR018201">
    <property type="entry name" value="Ketoacyl_synth_AS"/>
</dbReference>
<feature type="region of interest" description="C-terminal hotdog fold" evidence="8">
    <location>
        <begin position="996"/>
        <end position="1160"/>
    </location>
</feature>
<dbReference type="SMART" id="SM00826">
    <property type="entry name" value="PKS_DH"/>
    <property type="match status" value="1"/>
</dbReference>
<feature type="domain" description="Carrier" evidence="9">
    <location>
        <begin position="2164"/>
        <end position="2211"/>
    </location>
</feature>
<dbReference type="Pfam" id="PF08240">
    <property type="entry name" value="ADH_N"/>
    <property type="match status" value="1"/>
</dbReference>
<dbReference type="InterPro" id="IPR009081">
    <property type="entry name" value="PP-bd_ACP"/>
</dbReference>
<dbReference type="Gene3D" id="3.40.50.150">
    <property type="entry name" value="Vaccinia Virus protein VP39"/>
    <property type="match status" value="1"/>
</dbReference>
<dbReference type="Gene3D" id="3.40.366.10">
    <property type="entry name" value="Malonyl-Coenzyme A Acyl Carrier Protein, domain 2"/>
    <property type="match status" value="1"/>
</dbReference>
<feature type="domain" description="Ketosynthase family 3 (KS3)" evidence="10">
    <location>
        <begin position="1"/>
        <end position="377"/>
    </location>
</feature>
<dbReference type="PROSITE" id="PS00606">
    <property type="entry name" value="KS3_1"/>
    <property type="match status" value="1"/>
</dbReference>
<feature type="active site" description="Proton acceptor; for dehydratase activity" evidence="8">
    <location>
        <position position="877"/>
    </location>
</feature>
<dbReference type="InterPro" id="IPR001227">
    <property type="entry name" value="Ac_transferase_dom_sf"/>
</dbReference>
<dbReference type="FunFam" id="3.40.50.720:FF:000209">
    <property type="entry name" value="Polyketide synthase Pks12"/>
    <property type="match status" value="1"/>
</dbReference>
<dbReference type="InterPro" id="IPR011032">
    <property type="entry name" value="GroES-like_sf"/>
</dbReference>
<dbReference type="InterPro" id="IPR020807">
    <property type="entry name" value="PKS_DH"/>
</dbReference>
<dbReference type="Gene3D" id="3.30.70.3290">
    <property type="match status" value="1"/>
</dbReference>
<dbReference type="Pfam" id="PF00550">
    <property type="entry name" value="PP-binding"/>
    <property type="match status" value="1"/>
</dbReference>
<reference evidence="12" key="1">
    <citation type="submission" date="2018-12" db="EMBL/GenBank/DDBJ databases">
        <authorList>
            <person name="Syme R.A."/>
            <person name="Farfan-Caceres L."/>
            <person name="Lichtenzveig J."/>
        </authorList>
    </citation>
    <scope>NUCLEOTIDE SEQUENCE</scope>
    <source>
        <strain evidence="12">Al4</strain>
    </source>
</reference>
<dbReference type="InterPro" id="IPR029063">
    <property type="entry name" value="SAM-dependent_MTases_sf"/>
</dbReference>
<dbReference type="InterPro" id="IPR020843">
    <property type="entry name" value="ER"/>
</dbReference>
<comment type="caution">
    <text evidence="12">The sequence shown here is derived from an EMBL/GenBank/DDBJ whole genome shotgun (WGS) entry which is preliminary data.</text>
</comment>
<dbReference type="InterPro" id="IPR036736">
    <property type="entry name" value="ACP-like_sf"/>
</dbReference>
<dbReference type="InterPro" id="IPR049900">
    <property type="entry name" value="PKS_mFAS_DH"/>
</dbReference>
<evidence type="ECO:0000259" key="10">
    <source>
        <dbReference type="PROSITE" id="PS52004"/>
    </source>
</evidence>
<dbReference type="SUPFAM" id="SSF51735">
    <property type="entry name" value="NAD(P)-binding Rossmann-fold domains"/>
    <property type="match status" value="2"/>
</dbReference>
<dbReference type="InterPro" id="IPR013149">
    <property type="entry name" value="ADH-like_C"/>
</dbReference>
<dbReference type="InterPro" id="IPR016039">
    <property type="entry name" value="Thiolase-like"/>
</dbReference>
<dbReference type="InterPro" id="IPR013154">
    <property type="entry name" value="ADH-like_N"/>
</dbReference>
<dbReference type="PROSITE" id="PS52004">
    <property type="entry name" value="KS3_2"/>
    <property type="match status" value="1"/>
</dbReference>